<dbReference type="InterPro" id="IPR010323">
    <property type="entry name" value="DUF924"/>
</dbReference>
<sequence length="177" mass="19932">MSPAEILSFWRAAGRRQWFNGGPAFDAECRVRFADTHLAASRGEWDGWAASAEGALALCLLLDQIPRNIYRHSGHAFATDGLALQHARQAIAAGLDQQVEAELRAFFYLPFEHSEALDDQRHSLILFEALGIEHYRRYAEAHLEVIARFGRFPHRNYVLGRLNTPDEQAWLNAGGGF</sequence>
<comment type="caution">
    <text evidence="1">The sequence shown here is derived from an EMBL/GenBank/DDBJ whole genome shotgun (WGS) entry which is preliminary data.</text>
</comment>
<dbReference type="SUPFAM" id="SSF48452">
    <property type="entry name" value="TPR-like"/>
    <property type="match status" value="1"/>
</dbReference>
<dbReference type="InterPro" id="IPR011990">
    <property type="entry name" value="TPR-like_helical_dom_sf"/>
</dbReference>
<dbReference type="EMBL" id="QRDL01000004">
    <property type="protein sequence ID" value="RED02608.1"/>
    <property type="molecule type" value="Genomic_DNA"/>
</dbReference>
<dbReference type="Proteomes" id="UP000256988">
    <property type="component" value="Unassembled WGS sequence"/>
</dbReference>
<proteinExistence type="predicted"/>
<reference evidence="1 2" key="1">
    <citation type="submission" date="2018-07" db="EMBL/GenBank/DDBJ databases">
        <title>Genome sequencing of rice bacterial endophytes.</title>
        <authorList>
            <person name="Venturi V."/>
        </authorList>
    </citation>
    <scope>NUCLEOTIDE SEQUENCE [LARGE SCALE GENOMIC DNA]</scope>
    <source>
        <strain evidence="1 2">AG1002</strain>
    </source>
</reference>
<dbReference type="Gene3D" id="1.25.40.10">
    <property type="entry name" value="Tetratricopeptide repeat domain"/>
    <property type="match status" value="1"/>
</dbReference>
<protein>
    <submittedName>
        <fullName evidence="1">Uncharacterized protein (DUF924 family)</fullName>
    </submittedName>
</protein>
<evidence type="ECO:0000313" key="2">
    <source>
        <dbReference type="Proteomes" id="UP000256988"/>
    </source>
</evidence>
<evidence type="ECO:0000313" key="1">
    <source>
        <dbReference type="EMBL" id="RED02608.1"/>
    </source>
</evidence>
<dbReference type="Gene3D" id="1.20.58.320">
    <property type="entry name" value="TPR-like"/>
    <property type="match status" value="1"/>
</dbReference>
<dbReference type="RefSeq" id="WP_042135143.1">
    <property type="nucleotide sequence ID" value="NZ_QRDL01000004.1"/>
</dbReference>
<name>A0A3D9EHL3_ECTOL</name>
<organism evidence="1 2">
    <name type="scientific">Ectopseudomonas oleovorans</name>
    <name type="common">Pseudomonas oleovorans</name>
    <dbReference type="NCBI Taxonomy" id="301"/>
    <lineage>
        <taxon>Bacteria</taxon>
        <taxon>Pseudomonadati</taxon>
        <taxon>Pseudomonadota</taxon>
        <taxon>Gammaproteobacteria</taxon>
        <taxon>Pseudomonadales</taxon>
        <taxon>Pseudomonadaceae</taxon>
        <taxon>Ectopseudomonas</taxon>
    </lineage>
</organism>
<gene>
    <name evidence="1" type="ORF">DFO60_2638</name>
</gene>
<dbReference type="AlphaFoldDB" id="A0A3D9EHL3"/>
<accession>A0A3D9EHL3</accession>
<dbReference type="Pfam" id="PF06041">
    <property type="entry name" value="DUF924"/>
    <property type="match status" value="1"/>
</dbReference>